<evidence type="ECO:0000256" key="6">
    <source>
        <dbReference type="ARBA" id="ARBA00034875"/>
    </source>
</evidence>
<feature type="compositionally biased region" description="Acidic residues" evidence="8">
    <location>
        <begin position="105"/>
        <end position="114"/>
    </location>
</feature>
<dbReference type="Pfam" id="PF07946">
    <property type="entry name" value="CCDC47"/>
    <property type="match status" value="1"/>
</dbReference>
<dbReference type="GO" id="GO:0030867">
    <property type="term" value="C:rough endoplasmic reticulum membrane"/>
    <property type="evidence" value="ECO:0007669"/>
    <property type="project" value="UniProtKB-SubCell"/>
</dbReference>
<organism evidence="10 11">
    <name type="scientific">Schistosoma bovis</name>
    <name type="common">Blood fluke</name>
    <dbReference type="NCBI Taxonomy" id="6184"/>
    <lineage>
        <taxon>Eukaryota</taxon>
        <taxon>Metazoa</taxon>
        <taxon>Spiralia</taxon>
        <taxon>Lophotrochozoa</taxon>
        <taxon>Platyhelminthes</taxon>
        <taxon>Trematoda</taxon>
        <taxon>Digenea</taxon>
        <taxon>Strigeidida</taxon>
        <taxon>Schistosomatoidea</taxon>
        <taxon>Schistosomatidae</taxon>
        <taxon>Schistosoma</taxon>
    </lineage>
</organism>
<dbReference type="AlphaFoldDB" id="A0A430QRD6"/>
<comment type="similarity">
    <text evidence="5">Belongs to the CCDC47 family.</text>
</comment>
<keyword evidence="9" id="KW-0732">Signal</keyword>
<sequence length="398" mass="45753">MILAFLRSQLDVPLYCLWLIAVAFLCDLNTVCGANLDDDFAEFEDPDDSFTADITESVPVQSARQHKAENVDKNISENSFSLNTGIDRDGEAVFHTTKSPTDGATVEDSELEEESEDMRLDDDEEFEGLSPNQPILNTDKTKNGKRNLIIAKVVKVIMDDSEMDGWVMAVGRKRRLQALAKDHQDLAVYCPDKRGQRHSYLPESFMFLNEIPEVIPAIFNPLVCKFLNDFEESIEYLFFSDQYSGPKPPQECILSEYICYVPTTTKSKSFSTSFTSSNNNGNGNLNIHNQHHQQPIESATALFHFIFYVIEKVRRFRLSKEGKAKSERNRQRAHDSHLKLMHSQRQEAAQNRRGERLRAAKERIMAEDDPEKARKLEEKEQRKEKSKKMPKMKMLKMK</sequence>
<name>A0A430QRD6_SCHBO</name>
<comment type="subcellular location">
    <subcellularLocation>
        <location evidence="4">Rough endoplasmic reticulum membrane</location>
        <topology evidence="4">Single-pass type I membrane protein</topology>
    </subcellularLocation>
</comment>
<dbReference type="PANTHER" id="PTHR12883">
    <property type="entry name" value="ADIPOCYTE-SPECIFIC PROTEIN 4-RELATED"/>
    <property type="match status" value="1"/>
</dbReference>
<comment type="caution">
    <text evidence="10">The sequence shown here is derived from an EMBL/GenBank/DDBJ whole genome shotgun (WGS) entry which is preliminary data.</text>
</comment>
<evidence type="ECO:0000256" key="1">
    <source>
        <dbReference type="ARBA" id="ARBA00022692"/>
    </source>
</evidence>
<evidence type="ECO:0000313" key="10">
    <source>
        <dbReference type="EMBL" id="RTG90207.1"/>
    </source>
</evidence>
<dbReference type="EMBL" id="QMKO01001456">
    <property type="protein sequence ID" value="RTG90207.1"/>
    <property type="molecule type" value="Genomic_DNA"/>
</dbReference>
<gene>
    <name evidence="10" type="ORF">DC041_0010632</name>
</gene>
<evidence type="ECO:0000256" key="8">
    <source>
        <dbReference type="SAM" id="MobiDB-lite"/>
    </source>
</evidence>
<dbReference type="PANTHER" id="PTHR12883:SF0">
    <property type="entry name" value="PAT COMPLEX SUBUNIT CCDC47"/>
    <property type="match status" value="1"/>
</dbReference>
<proteinExistence type="inferred from homology"/>
<accession>A0A430QRD6</accession>
<keyword evidence="3" id="KW-0472">Membrane</keyword>
<feature type="chain" id="PRO_5019359848" description="PAT complex subunit CCDC47" evidence="9">
    <location>
        <begin position="34"/>
        <end position="398"/>
    </location>
</feature>
<evidence type="ECO:0000256" key="5">
    <source>
        <dbReference type="ARBA" id="ARBA00034746"/>
    </source>
</evidence>
<dbReference type="Proteomes" id="UP000290809">
    <property type="component" value="Unassembled WGS sequence"/>
</dbReference>
<keyword evidence="1" id="KW-0812">Transmembrane</keyword>
<dbReference type="GO" id="GO:0032469">
    <property type="term" value="P:endoplasmic reticulum calcium ion homeostasis"/>
    <property type="evidence" value="ECO:0007669"/>
    <property type="project" value="InterPro"/>
</dbReference>
<feature type="signal peptide" evidence="9">
    <location>
        <begin position="1"/>
        <end position="33"/>
    </location>
</feature>
<feature type="region of interest" description="Disordered" evidence="8">
    <location>
        <begin position="321"/>
        <end position="398"/>
    </location>
</feature>
<dbReference type="STRING" id="6184.A0A430QRD6"/>
<reference evidence="10 11" key="1">
    <citation type="journal article" date="2019" name="PLoS Pathog.">
        <title>Genome sequence of the bovine parasite Schistosoma bovis Tanzania.</title>
        <authorList>
            <person name="Oey H."/>
            <person name="Zakrzewski M."/>
            <person name="Gobert G."/>
            <person name="Gravermann K."/>
            <person name="Stoye J."/>
            <person name="Jones M."/>
            <person name="Mcmanus D."/>
            <person name="Krause L."/>
        </authorList>
    </citation>
    <scope>NUCLEOTIDE SEQUENCE [LARGE SCALE GENOMIC DNA]</scope>
    <source>
        <strain evidence="10 11">TAN1997</strain>
    </source>
</reference>
<feature type="compositionally biased region" description="Basic residues" evidence="8">
    <location>
        <begin position="384"/>
        <end position="398"/>
    </location>
</feature>
<evidence type="ECO:0000313" key="11">
    <source>
        <dbReference type="Proteomes" id="UP000290809"/>
    </source>
</evidence>
<dbReference type="GO" id="GO:0005509">
    <property type="term" value="F:calcium ion binding"/>
    <property type="evidence" value="ECO:0007669"/>
    <property type="project" value="InterPro"/>
</dbReference>
<feature type="compositionally biased region" description="Basic and acidic residues" evidence="8">
    <location>
        <begin position="350"/>
        <end position="383"/>
    </location>
</feature>
<dbReference type="InterPro" id="IPR012879">
    <property type="entry name" value="CCDC47"/>
</dbReference>
<evidence type="ECO:0000256" key="7">
    <source>
        <dbReference type="ARBA" id="ARBA00034902"/>
    </source>
</evidence>
<keyword evidence="11" id="KW-1185">Reference proteome</keyword>
<evidence type="ECO:0000256" key="2">
    <source>
        <dbReference type="ARBA" id="ARBA00022989"/>
    </source>
</evidence>
<feature type="region of interest" description="Disordered" evidence="8">
    <location>
        <begin position="94"/>
        <end position="114"/>
    </location>
</feature>
<evidence type="ECO:0000256" key="4">
    <source>
        <dbReference type="ARBA" id="ARBA00034697"/>
    </source>
</evidence>
<feature type="compositionally biased region" description="Basic and acidic residues" evidence="8">
    <location>
        <begin position="321"/>
        <end position="338"/>
    </location>
</feature>
<keyword evidence="2" id="KW-1133">Transmembrane helix</keyword>
<evidence type="ECO:0000256" key="3">
    <source>
        <dbReference type="ARBA" id="ARBA00023136"/>
    </source>
</evidence>
<evidence type="ECO:0000256" key="9">
    <source>
        <dbReference type="SAM" id="SignalP"/>
    </source>
</evidence>
<protein>
    <recommendedName>
        <fullName evidence="6">PAT complex subunit CCDC47</fullName>
    </recommendedName>
    <alternativeName>
        <fullName evidence="7">Coiled-coil domain-containing protein 47</fullName>
    </alternativeName>
</protein>